<feature type="repeat" description="PPR" evidence="3">
    <location>
        <begin position="287"/>
        <end position="321"/>
    </location>
</feature>
<proteinExistence type="inferred from homology"/>
<dbReference type="InterPro" id="IPR011990">
    <property type="entry name" value="TPR-like_helical_dom_sf"/>
</dbReference>
<feature type="repeat" description="PPR" evidence="3">
    <location>
        <begin position="252"/>
        <end position="286"/>
    </location>
</feature>
<accession>A0A1Q3D8X4</accession>
<keyword evidence="5" id="KW-1185">Reference proteome</keyword>
<dbReference type="InterPro" id="IPR050872">
    <property type="entry name" value="PPR_P_subfamily"/>
</dbReference>
<dbReference type="OrthoDB" id="42736at2759"/>
<sequence length="345" mass="39272">ILANKGIFRTLKTDNFLVSSLVKANELHNIFEVFDIICYVVSPDVFFFSIAINAFCKGGRTEDALGLFLKMENLRIAPNVVTYNIIHGLCKNGRLEEAFHFKEKMIEEGVKPSLIPYSDFINGLIKSEKFYEANHILKEMSNRVLPNEFVYNTLIDGYCKMVKNIEEGEELFNELITKKVELNSAIYNTLIRAYYKKISLVSAFKLRDDMKSKCILLTSATYYSLIHGMCNNCLVEDALLLYEMRKDGLLPDIVCYTALIGDYSKLDYMDKVRSVLQEMTSYNIYPNKITYSVMINGYCKLGHMKEASNLLQEVTDNGIVPAAVTYNALTNGFCKAGKIEEAFEV</sequence>
<evidence type="ECO:0000313" key="5">
    <source>
        <dbReference type="Proteomes" id="UP000187406"/>
    </source>
</evidence>
<evidence type="ECO:0000256" key="1">
    <source>
        <dbReference type="ARBA" id="ARBA00007626"/>
    </source>
</evidence>
<dbReference type="Gene3D" id="1.25.40.10">
    <property type="entry name" value="Tetratricopeptide repeat domain"/>
    <property type="match status" value="3"/>
</dbReference>
<dbReference type="STRING" id="3775.A0A1Q3D8X4"/>
<feature type="repeat" description="PPR" evidence="3">
    <location>
        <begin position="322"/>
        <end position="345"/>
    </location>
</feature>
<dbReference type="Pfam" id="PF13041">
    <property type="entry name" value="PPR_2"/>
    <property type="match status" value="2"/>
</dbReference>
<dbReference type="Proteomes" id="UP000187406">
    <property type="component" value="Unassembled WGS sequence"/>
</dbReference>
<dbReference type="InParanoid" id="A0A1Q3D8X4"/>
<dbReference type="InterPro" id="IPR002885">
    <property type="entry name" value="PPR_rpt"/>
</dbReference>
<dbReference type="PANTHER" id="PTHR46128">
    <property type="entry name" value="MITOCHONDRIAL GROUP I INTRON SPLICING FACTOR CCM1"/>
    <property type="match status" value="1"/>
</dbReference>
<dbReference type="PANTHER" id="PTHR46128:SF211">
    <property type="entry name" value="PENTACOTRIPEPTIDE-REPEAT REGION OF PRORP DOMAIN-CONTAINING PROTEIN"/>
    <property type="match status" value="1"/>
</dbReference>
<gene>
    <name evidence="4" type="ORF">CFOL_v3_32174</name>
</gene>
<feature type="non-terminal residue" evidence="4">
    <location>
        <position position="345"/>
    </location>
</feature>
<evidence type="ECO:0000256" key="2">
    <source>
        <dbReference type="ARBA" id="ARBA00022737"/>
    </source>
</evidence>
<dbReference type="EMBL" id="BDDD01005061">
    <property type="protein sequence ID" value="GAV88753.1"/>
    <property type="molecule type" value="Genomic_DNA"/>
</dbReference>
<dbReference type="Pfam" id="PF12854">
    <property type="entry name" value="PPR_1"/>
    <property type="match status" value="4"/>
</dbReference>
<dbReference type="AlphaFoldDB" id="A0A1Q3D8X4"/>
<organism evidence="4 5">
    <name type="scientific">Cephalotus follicularis</name>
    <name type="common">Albany pitcher plant</name>
    <dbReference type="NCBI Taxonomy" id="3775"/>
    <lineage>
        <taxon>Eukaryota</taxon>
        <taxon>Viridiplantae</taxon>
        <taxon>Streptophyta</taxon>
        <taxon>Embryophyta</taxon>
        <taxon>Tracheophyta</taxon>
        <taxon>Spermatophyta</taxon>
        <taxon>Magnoliopsida</taxon>
        <taxon>eudicotyledons</taxon>
        <taxon>Gunneridae</taxon>
        <taxon>Pentapetalae</taxon>
        <taxon>rosids</taxon>
        <taxon>fabids</taxon>
        <taxon>Oxalidales</taxon>
        <taxon>Cephalotaceae</taxon>
        <taxon>Cephalotus</taxon>
    </lineage>
</organism>
<evidence type="ECO:0000256" key="3">
    <source>
        <dbReference type="PROSITE-ProRule" id="PRU00708"/>
    </source>
</evidence>
<name>A0A1Q3D8X4_CEPFO</name>
<keyword evidence="2" id="KW-0677">Repeat</keyword>
<comment type="caution">
    <text evidence="4">The sequence shown here is derived from an EMBL/GenBank/DDBJ whole genome shotgun (WGS) entry which is preliminary data.</text>
</comment>
<dbReference type="PROSITE" id="PS51375">
    <property type="entry name" value="PPR"/>
    <property type="match status" value="6"/>
</dbReference>
<dbReference type="NCBIfam" id="TIGR00756">
    <property type="entry name" value="PPR"/>
    <property type="match status" value="7"/>
</dbReference>
<evidence type="ECO:0000313" key="4">
    <source>
        <dbReference type="EMBL" id="GAV88753.1"/>
    </source>
</evidence>
<feature type="repeat" description="PPR" evidence="3">
    <location>
        <begin position="44"/>
        <end position="78"/>
    </location>
</feature>
<feature type="repeat" description="PPR" evidence="3">
    <location>
        <begin position="79"/>
        <end position="112"/>
    </location>
</feature>
<reference evidence="5" key="1">
    <citation type="submission" date="2016-04" db="EMBL/GenBank/DDBJ databases">
        <title>Cephalotus genome sequencing.</title>
        <authorList>
            <person name="Fukushima K."/>
            <person name="Hasebe M."/>
            <person name="Fang X."/>
        </authorList>
    </citation>
    <scope>NUCLEOTIDE SEQUENCE [LARGE SCALE GENOMIC DNA]</scope>
    <source>
        <strain evidence="5">cv. St1</strain>
    </source>
</reference>
<comment type="similarity">
    <text evidence="1">Belongs to the PPR family. P subfamily.</text>
</comment>
<feature type="repeat" description="PPR" evidence="3">
    <location>
        <begin position="147"/>
        <end position="182"/>
    </location>
</feature>
<dbReference type="Pfam" id="PF01535">
    <property type="entry name" value="PPR"/>
    <property type="match status" value="1"/>
</dbReference>
<protein>
    <submittedName>
        <fullName evidence="4">PPR domain-containing protein/PPR_1 domain-containing protein/PPR_2 domain-containing protein</fullName>
    </submittedName>
</protein>
<feature type="non-terminal residue" evidence="4">
    <location>
        <position position="1"/>
    </location>
</feature>